<dbReference type="Proteomes" id="UP000249057">
    <property type="component" value="Unassembled WGS sequence"/>
</dbReference>
<name>A0ACD1GGX0_9EURO</name>
<evidence type="ECO:0000313" key="1">
    <source>
        <dbReference type="EMBL" id="RAH48486.1"/>
    </source>
</evidence>
<accession>A0ACD1GGX0</accession>
<dbReference type="EMBL" id="KZ825323">
    <property type="protein sequence ID" value="RAH48486.1"/>
    <property type="molecule type" value="Genomic_DNA"/>
</dbReference>
<sequence length="117" mass="13038">MRCSTGVDRCLEAEPYDVVVVVSWCCSCCSFFSFLSFITPCSYLFLVNILSWCPLVVNQQHTSDPYSRSDLQDLLEFSMRSLEETALETCFNHELALAGIAPALATHNTKSFSHPSG</sequence>
<keyword evidence="2" id="KW-1185">Reference proteome</keyword>
<organism evidence="1 2">
    <name type="scientific">Aspergillus brunneoviolaceus CBS 621.78</name>
    <dbReference type="NCBI Taxonomy" id="1450534"/>
    <lineage>
        <taxon>Eukaryota</taxon>
        <taxon>Fungi</taxon>
        <taxon>Dikarya</taxon>
        <taxon>Ascomycota</taxon>
        <taxon>Pezizomycotina</taxon>
        <taxon>Eurotiomycetes</taxon>
        <taxon>Eurotiomycetidae</taxon>
        <taxon>Eurotiales</taxon>
        <taxon>Aspergillaceae</taxon>
        <taxon>Aspergillus</taxon>
        <taxon>Aspergillus subgen. Circumdati</taxon>
    </lineage>
</organism>
<protein>
    <submittedName>
        <fullName evidence="1">Uncharacterized protein</fullName>
    </submittedName>
</protein>
<proteinExistence type="predicted"/>
<evidence type="ECO:0000313" key="2">
    <source>
        <dbReference type="Proteomes" id="UP000249057"/>
    </source>
</evidence>
<reference evidence="1" key="1">
    <citation type="submission" date="2018-02" db="EMBL/GenBank/DDBJ databases">
        <title>The genomes of Aspergillus section Nigri reveals drivers in fungal speciation.</title>
        <authorList>
            <consortium name="DOE Joint Genome Institute"/>
            <person name="Vesth T.C."/>
            <person name="Nybo J."/>
            <person name="Theobald S."/>
            <person name="Brandl J."/>
            <person name="Frisvad J.C."/>
            <person name="Nielsen K.F."/>
            <person name="Lyhne E.K."/>
            <person name="Kogle M.E."/>
            <person name="Kuo A."/>
            <person name="Riley R."/>
            <person name="Clum A."/>
            <person name="Nolan M."/>
            <person name="Lipzen A."/>
            <person name="Salamov A."/>
            <person name="Henrissat B."/>
            <person name="Wiebenga A."/>
            <person name="De vries R.P."/>
            <person name="Grigoriev I.V."/>
            <person name="Mortensen U.H."/>
            <person name="Andersen M.R."/>
            <person name="Baker S.E."/>
        </authorList>
    </citation>
    <scope>NUCLEOTIDE SEQUENCE</scope>
    <source>
        <strain evidence="1">CBS 621.78</strain>
    </source>
</reference>
<gene>
    <name evidence="1" type="ORF">BO95DRAFT_50052</name>
</gene>